<comment type="subcellular location">
    <subcellularLocation>
        <location evidence="1">Cell membrane</location>
        <topology evidence="1">Lipid-anchor</topology>
    </subcellularLocation>
</comment>
<evidence type="ECO:0000256" key="5">
    <source>
        <dbReference type="ARBA" id="ARBA00023136"/>
    </source>
</evidence>
<gene>
    <name evidence="8" type="ordered locus">PPA1734</name>
</gene>
<evidence type="ECO:0000313" key="8">
    <source>
        <dbReference type="EMBL" id="AAT83463.1"/>
    </source>
</evidence>
<feature type="domain" description="ABC transporter substrate-binding protein PnrA-like" evidence="7">
    <location>
        <begin position="100"/>
        <end position="388"/>
    </location>
</feature>
<dbReference type="AlphaFoldDB" id="Q6A701"/>
<dbReference type="EMBL" id="AE017283">
    <property type="protein sequence ID" value="AAT83463.1"/>
    <property type="molecule type" value="Genomic_DNA"/>
</dbReference>
<dbReference type="PANTHER" id="PTHR34296">
    <property type="entry name" value="TRANSCRIPTIONAL ACTIVATOR PROTEIN MED"/>
    <property type="match status" value="1"/>
</dbReference>
<dbReference type="CDD" id="cd06354">
    <property type="entry name" value="PBP1_PrnA-like"/>
    <property type="match status" value="1"/>
</dbReference>
<evidence type="ECO:0000313" key="9">
    <source>
        <dbReference type="Proteomes" id="UP000000603"/>
    </source>
</evidence>
<sequence>MLPLLGASLTVKVSISPRRGYSFMARSATHAPRVFHRWIIVCSRRQSVKKLHLAIPAVFAAAALSLSACAQAPDASTGSSAGSSTSAAGKDNSNSGEFKACMVSDSAGFNDKSFNETSLQGLNKAASDLGVKTAKVESKDDKDYATNLQSMVDAKCSIIVSVGFLLEKPTLAAAKANPNVKFAIVDDNPANPPENLKPLIFNTAQSSFEAGYLASALTKTGKVATFGGMKIPTVTIFMDGFSQGVDYYNKQKHKSVQAIGWDVKKQDGQFVPQPNPFQNVSGGKATAQALLNQGADIILPVAGNAGNGALQAVKSSGGKANAIWVDGDGCKTQPAYCSNIITSVFKGMDVAVFDAVKAAKDGKFDNKPYVGSLEDGGTGLSPFHEFDSKIPADVKNELKAIKDDINSGKITITSKAQPK</sequence>
<dbReference type="Gene3D" id="3.40.50.2300">
    <property type="match status" value="2"/>
</dbReference>
<evidence type="ECO:0000256" key="3">
    <source>
        <dbReference type="ARBA" id="ARBA00022475"/>
    </source>
</evidence>
<dbReference type="InterPro" id="IPR003760">
    <property type="entry name" value="PnrA-like"/>
</dbReference>
<keyword evidence="5" id="KW-0472">Membrane</keyword>
<organism evidence="8 9">
    <name type="scientific">Cutibacterium acnes (strain DSM 16379 / KPA171202)</name>
    <name type="common">Propionibacterium acnes</name>
    <dbReference type="NCBI Taxonomy" id="267747"/>
    <lineage>
        <taxon>Bacteria</taxon>
        <taxon>Bacillati</taxon>
        <taxon>Actinomycetota</taxon>
        <taxon>Actinomycetes</taxon>
        <taxon>Propionibacteriales</taxon>
        <taxon>Propionibacteriaceae</taxon>
        <taxon>Cutibacterium</taxon>
    </lineage>
</organism>
<evidence type="ECO:0000256" key="2">
    <source>
        <dbReference type="ARBA" id="ARBA00008610"/>
    </source>
</evidence>
<dbReference type="SUPFAM" id="SSF53822">
    <property type="entry name" value="Periplasmic binding protein-like I"/>
    <property type="match status" value="1"/>
</dbReference>
<evidence type="ECO:0000256" key="4">
    <source>
        <dbReference type="ARBA" id="ARBA00022729"/>
    </source>
</evidence>
<evidence type="ECO:0000256" key="1">
    <source>
        <dbReference type="ARBA" id="ARBA00004193"/>
    </source>
</evidence>
<accession>Q6A701</accession>
<dbReference type="InterPro" id="IPR028082">
    <property type="entry name" value="Peripla_BP_I"/>
</dbReference>
<reference evidence="8 9" key="1">
    <citation type="journal article" date="2004" name="Science">
        <title>The complete genome sequence of Propionibacterium acnes, a commensal of human skin.</title>
        <authorList>
            <person name="Bruggemann H."/>
            <person name="Henne A."/>
            <person name="Hoster F."/>
            <person name="Liesegang H."/>
            <person name="Wiezer A."/>
            <person name="Strittmatter A."/>
            <person name="Hujer S."/>
            <person name="Durre P."/>
            <person name="Gottschalk G."/>
        </authorList>
    </citation>
    <scope>NUCLEOTIDE SEQUENCE [LARGE SCALE GENOMIC DNA]</scope>
    <source>
        <strain evidence="9">DSM 16379 / KPA171202</strain>
    </source>
</reference>
<comment type="similarity">
    <text evidence="2">Belongs to the BMP lipoprotein family.</text>
</comment>
<name>Q6A701_CUTAK</name>
<dbReference type="GO" id="GO:0005886">
    <property type="term" value="C:plasma membrane"/>
    <property type="evidence" value="ECO:0007669"/>
    <property type="project" value="UniProtKB-SubCell"/>
</dbReference>
<dbReference type="PRINTS" id="PR01733">
    <property type="entry name" value="LIPPROTEIN48"/>
</dbReference>
<keyword evidence="3" id="KW-1003">Cell membrane</keyword>
<protein>
    <submittedName>
        <fullName evidence="8">Basic membrane lipoprotein</fullName>
    </submittedName>
</protein>
<dbReference type="InterPro" id="IPR008107">
    <property type="entry name" value="Mycoplasma_p48"/>
</dbReference>
<keyword evidence="4" id="KW-0732">Signal</keyword>
<dbReference type="EnsemblBacteria" id="AAT83463">
    <property type="protein sequence ID" value="AAT83463"/>
    <property type="gene ID" value="PPA1734"/>
</dbReference>
<dbReference type="InterPro" id="IPR050957">
    <property type="entry name" value="BMP_lipoprotein"/>
</dbReference>
<evidence type="ECO:0000256" key="6">
    <source>
        <dbReference type="ARBA" id="ARBA00023288"/>
    </source>
</evidence>
<evidence type="ECO:0000259" key="7">
    <source>
        <dbReference type="Pfam" id="PF02608"/>
    </source>
</evidence>
<dbReference type="KEGG" id="pac:PPA1734"/>
<dbReference type="HOGENOM" id="CLU_038813_0_0_11"/>
<dbReference type="Proteomes" id="UP000000603">
    <property type="component" value="Chromosome"/>
</dbReference>
<proteinExistence type="inferred from homology"/>
<keyword evidence="6 8" id="KW-0449">Lipoprotein</keyword>
<dbReference type="PANTHER" id="PTHR34296:SF2">
    <property type="entry name" value="ABC TRANSPORTER GUANOSINE-BINDING PROTEIN NUPN"/>
    <property type="match status" value="1"/>
</dbReference>
<dbReference type="eggNOG" id="COG1744">
    <property type="taxonomic scope" value="Bacteria"/>
</dbReference>
<dbReference type="Pfam" id="PF02608">
    <property type="entry name" value="Bmp"/>
    <property type="match status" value="1"/>
</dbReference>